<feature type="non-terminal residue" evidence="1">
    <location>
        <position position="109"/>
    </location>
</feature>
<dbReference type="RefSeq" id="XP_002783828.1">
    <property type="nucleotide sequence ID" value="XM_002783782.1"/>
</dbReference>
<evidence type="ECO:0000313" key="1">
    <source>
        <dbReference type="EMBL" id="EER15624.1"/>
    </source>
</evidence>
<organism evidence="2">
    <name type="scientific">Perkinsus marinus (strain ATCC 50983 / TXsc)</name>
    <dbReference type="NCBI Taxonomy" id="423536"/>
    <lineage>
        <taxon>Eukaryota</taxon>
        <taxon>Sar</taxon>
        <taxon>Alveolata</taxon>
        <taxon>Perkinsozoa</taxon>
        <taxon>Perkinsea</taxon>
        <taxon>Perkinsida</taxon>
        <taxon>Perkinsidae</taxon>
        <taxon>Perkinsus</taxon>
    </lineage>
</organism>
<dbReference type="InParanoid" id="C5KIR9"/>
<dbReference type="EMBL" id="GG673318">
    <property type="protein sequence ID" value="EER15624.1"/>
    <property type="molecule type" value="Genomic_DNA"/>
</dbReference>
<proteinExistence type="predicted"/>
<evidence type="ECO:0000313" key="2">
    <source>
        <dbReference type="Proteomes" id="UP000007800"/>
    </source>
</evidence>
<dbReference type="GeneID" id="9046450"/>
<name>C5KIR9_PERM5</name>
<sequence length="109" mass="12347">MLDDIEAPSLFTTLKSVCKSITEIDVNGNPPGCNELFLPFNGAKIIHNILQQGLPDHHHPVQKRPPPPHHRRSAGEWEVILTRLLSSIINDALNKVSGRRMKDRKPYIR</sequence>
<protein>
    <submittedName>
        <fullName evidence="1">Uncharacterized protein</fullName>
    </submittedName>
</protein>
<reference evidence="1 2" key="1">
    <citation type="submission" date="2008-07" db="EMBL/GenBank/DDBJ databases">
        <authorList>
            <person name="El-Sayed N."/>
            <person name="Caler E."/>
            <person name="Inman J."/>
            <person name="Amedeo P."/>
            <person name="Hass B."/>
            <person name="Wortman J."/>
        </authorList>
    </citation>
    <scope>NUCLEOTIDE SEQUENCE [LARGE SCALE GENOMIC DNA]</scope>
    <source>
        <strain evidence="2">ATCC 50983 / TXsc</strain>
    </source>
</reference>
<accession>C5KIR9</accession>
<dbReference type="Proteomes" id="UP000007800">
    <property type="component" value="Unassembled WGS sequence"/>
</dbReference>
<keyword evidence="2" id="KW-1185">Reference proteome</keyword>
<gene>
    <name evidence="1" type="ORF">Pmar_PMAR021654</name>
</gene>
<dbReference type="AlphaFoldDB" id="C5KIR9"/>